<proteinExistence type="predicted"/>
<evidence type="ECO:0000256" key="2">
    <source>
        <dbReference type="ARBA" id="ARBA00022475"/>
    </source>
</evidence>
<dbReference type="PANTHER" id="PTHR30086:SF20">
    <property type="entry name" value="ARGININE EXPORTER PROTEIN ARGO-RELATED"/>
    <property type="match status" value="1"/>
</dbReference>
<dbReference type="EMBL" id="JACIEZ010000001">
    <property type="protein sequence ID" value="MBB4063499.1"/>
    <property type="molecule type" value="Genomic_DNA"/>
</dbReference>
<comment type="caution">
    <text evidence="7">The sequence shown here is derived from an EMBL/GenBank/DDBJ whole genome shotgun (WGS) entry which is preliminary data.</text>
</comment>
<sequence length="214" mass="22842">MSYAANLWLFFVLLFGIILVPGMDSLFVLANGLNGGRKAGLAAVAGIVAGGVFHSVYGVFGAGLVAQKLPALYLVMLLAGGGYMLWIGFSLIRSSIRVDHVPDELITRRGWWGIFRQGMITCLLNPKAYLFTLAVFPQYIKPAYGPLWAQAVVMGLMVAGTQLGVYGSLALAAGKARSFLLGKPQATVWTGRIAGAVLIVVTLLTLWNGLSGHW</sequence>
<dbReference type="InterPro" id="IPR001123">
    <property type="entry name" value="LeuE-type"/>
</dbReference>
<keyword evidence="2" id="KW-1003">Cell membrane</keyword>
<dbReference type="GO" id="GO:0005886">
    <property type="term" value="C:plasma membrane"/>
    <property type="evidence" value="ECO:0007669"/>
    <property type="project" value="UniProtKB-SubCell"/>
</dbReference>
<dbReference type="AlphaFoldDB" id="A0A7W6J2D4"/>
<accession>A0A7W6J2D4</accession>
<feature type="transmembrane region" description="Helical" evidence="6">
    <location>
        <begin position="186"/>
        <end position="207"/>
    </location>
</feature>
<feature type="transmembrane region" description="Helical" evidence="6">
    <location>
        <begin position="113"/>
        <end position="136"/>
    </location>
</feature>
<keyword evidence="3 6" id="KW-0812">Transmembrane</keyword>
<dbReference type="GO" id="GO:0015171">
    <property type="term" value="F:amino acid transmembrane transporter activity"/>
    <property type="evidence" value="ECO:0007669"/>
    <property type="project" value="TreeGrafter"/>
</dbReference>
<keyword evidence="8" id="KW-1185">Reference proteome</keyword>
<evidence type="ECO:0000256" key="6">
    <source>
        <dbReference type="SAM" id="Phobius"/>
    </source>
</evidence>
<keyword evidence="5 6" id="KW-0472">Membrane</keyword>
<evidence type="ECO:0000256" key="5">
    <source>
        <dbReference type="ARBA" id="ARBA00023136"/>
    </source>
</evidence>
<evidence type="ECO:0000313" key="8">
    <source>
        <dbReference type="Proteomes" id="UP000528286"/>
    </source>
</evidence>
<name>A0A7W6J2D4_9HYPH</name>
<dbReference type="Proteomes" id="UP000528286">
    <property type="component" value="Unassembled WGS sequence"/>
</dbReference>
<dbReference type="RefSeq" id="WP_183364685.1">
    <property type="nucleotide sequence ID" value="NZ_JACIEZ010000001.1"/>
</dbReference>
<feature type="transmembrane region" description="Helical" evidence="6">
    <location>
        <begin position="41"/>
        <end position="65"/>
    </location>
</feature>
<feature type="transmembrane region" description="Helical" evidence="6">
    <location>
        <begin position="6"/>
        <end position="29"/>
    </location>
</feature>
<gene>
    <name evidence="7" type="ORF">GGR23_000660</name>
</gene>
<dbReference type="PANTHER" id="PTHR30086">
    <property type="entry name" value="ARGININE EXPORTER PROTEIN ARGO"/>
    <property type="match status" value="1"/>
</dbReference>
<organism evidence="7 8">
    <name type="scientific">Gellertiella hungarica</name>
    <dbReference type="NCBI Taxonomy" id="1572859"/>
    <lineage>
        <taxon>Bacteria</taxon>
        <taxon>Pseudomonadati</taxon>
        <taxon>Pseudomonadota</taxon>
        <taxon>Alphaproteobacteria</taxon>
        <taxon>Hyphomicrobiales</taxon>
        <taxon>Rhizobiaceae</taxon>
        <taxon>Gellertiella</taxon>
    </lineage>
</organism>
<reference evidence="7 8" key="1">
    <citation type="submission" date="2020-08" db="EMBL/GenBank/DDBJ databases">
        <title>Genomic Encyclopedia of Type Strains, Phase IV (KMG-IV): sequencing the most valuable type-strain genomes for metagenomic binning, comparative biology and taxonomic classification.</title>
        <authorList>
            <person name="Goeker M."/>
        </authorList>
    </citation>
    <scope>NUCLEOTIDE SEQUENCE [LARGE SCALE GENOMIC DNA]</scope>
    <source>
        <strain evidence="7 8">DSM 29853</strain>
    </source>
</reference>
<feature type="transmembrane region" description="Helical" evidence="6">
    <location>
        <begin position="148"/>
        <end position="174"/>
    </location>
</feature>
<evidence type="ECO:0000256" key="3">
    <source>
        <dbReference type="ARBA" id="ARBA00022692"/>
    </source>
</evidence>
<protein>
    <submittedName>
        <fullName evidence="7">Threonine/homoserine/homoserine lactone efflux protein</fullName>
    </submittedName>
</protein>
<evidence type="ECO:0000256" key="1">
    <source>
        <dbReference type="ARBA" id="ARBA00004651"/>
    </source>
</evidence>
<evidence type="ECO:0000313" key="7">
    <source>
        <dbReference type="EMBL" id="MBB4063499.1"/>
    </source>
</evidence>
<feature type="transmembrane region" description="Helical" evidence="6">
    <location>
        <begin position="71"/>
        <end position="92"/>
    </location>
</feature>
<evidence type="ECO:0000256" key="4">
    <source>
        <dbReference type="ARBA" id="ARBA00022989"/>
    </source>
</evidence>
<comment type="subcellular location">
    <subcellularLocation>
        <location evidence="1">Cell membrane</location>
        <topology evidence="1">Multi-pass membrane protein</topology>
    </subcellularLocation>
</comment>
<dbReference type="Pfam" id="PF01810">
    <property type="entry name" value="LysE"/>
    <property type="match status" value="1"/>
</dbReference>
<keyword evidence="4 6" id="KW-1133">Transmembrane helix</keyword>